<keyword evidence="1" id="KW-0051">Antiviral defense</keyword>
<proteinExistence type="predicted"/>
<name>A0A1Q8Y8Y7_9BURK</name>
<dbReference type="InterPro" id="IPR005537">
    <property type="entry name" value="RAMP_III_fam"/>
</dbReference>
<dbReference type="RefSeq" id="WP_075588190.1">
    <property type="nucleotide sequence ID" value="NZ_MSYM01000020.1"/>
</dbReference>
<dbReference type="InterPro" id="IPR017546">
    <property type="entry name" value="CRISPR-assoc_prot_Csf2"/>
</dbReference>
<evidence type="ECO:0000259" key="3">
    <source>
        <dbReference type="Pfam" id="PF03787"/>
    </source>
</evidence>
<dbReference type="AlphaFoldDB" id="A0A1Q8Y8Y7"/>
<comment type="caution">
    <text evidence="4">The sequence shown here is derived from an EMBL/GenBank/DDBJ whole genome shotgun (WGS) entry which is preliminary data.</text>
</comment>
<evidence type="ECO:0000256" key="1">
    <source>
        <dbReference type="ARBA" id="ARBA00023118"/>
    </source>
</evidence>
<feature type="domain" description="CRISPR type III-associated protein" evidence="3">
    <location>
        <begin position="11"/>
        <end position="314"/>
    </location>
</feature>
<accession>A0A1Q8Y8Y7</accession>
<dbReference type="NCBIfam" id="TIGR03115">
    <property type="entry name" value="cas7_csf2"/>
    <property type="match status" value="1"/>
</dbReference>
<gene>
    <name evidence="4" type="ORF">BLL52_4131</name>
</gene>
<keyword evidence="5" id="KW-1185">Reference proteome</keyword>
<dbReference type="EMBL" id="MSYM01000020">
    <property type="protein sequence ID" value="OLP04485.1"/>
    <property type="molecule type" value="Genomic_DNA"/>
</dbReference>
<dbReference type="Pfam" id="PF03787">
    <property type="entry name" value="RAMPs"/>
    <property type="match status" value="1"/>
</dbReference>
<organism evidence="4 5">
    <name type="scientific">Rhodoferax antarcticus ANT.BR</name>
    <dbReference type="NCBI Taxonomy" id="1111071"/>
    <lineage>
        <taxon>Bacteria</taxon>
        <taxon>Pseudomonadati</taxon>
        <taxon>Pseudomonadota</taxon>
        <taxon>Betaproteobacteria</taxon>
        <taxon>Burkholderiales</taxon>
        <taxon>Comamonadaceae</taxon>
        <taxon>Rhodoferax</taxon>
    </lineage>
</organism>
<dbReference type="GO" id="GO:0051607">
    <property type="term" value="P:defense response to virus"/>
    <property type="evidence" value="ECO:0007669"/>
    <property type="project" value="UniProtKB-KW"/>
</dbReference>
<reference evidence="4 5" key="1">
    <citation type="submission" date="2017-01" db="EMBL/GenBank/DDBJ databases">
        <title>Genome sequence of Rhodoferax antarcticus ANT.BR, a psychrophilic purple nonsulfur bacterium from an Antarctic microbial mat.</title>
        <authorList>
            <person name="Baker J."/>
            <person name="Riester C."/>
            <person name="Skinner B."/>
            <person name="Newell A."/>
            <person name="Swingley W."/>
            <person name="Madigan M."/>
            <person name="Jung D."/>
            <person name="Asao M."/>
            <person name="Chen M."/>
            <person name="Loughlin P."/>
            <person name="Pan H."/>
            <person name="Lin S."/>
            <person name="Li N."/>
            <person name="Shaw J."/>
            <person name="Prado M."/>
            <person name="Sherman C."/>
            <person name="Li X."/>
            <person name="Tang J."/>
            <person name="Blankenship R."/>
            <person name="Zhao T."/>
            <person name="Touchman J."/>
            <person name="Sattley M."/>
        </authorList>
    </citation>
    <scope>NUCLEOTIDE SEQUENCE [LARGE SCALE GENOMIC DNA]</scope>
    <source>
        <strain evidence="4 5">ANT.BR</strain>
    </source>
</reference>
<feature type="compositionally biased region" description="Basic and acidic residues" evidence="2">
    <location>
        <begin position="379"/>
        <end position="397"/>
    </location>
</feature>
<evidence type="ECO:0000313" key="4">
    <source>
        <dbReference type="EMBL" id="OLP04485.1"/>
    </source>
</evidence>
<feature type="region of interest" description="Disordered" evidence="2">
    <location>
        <begin position="226"/>
        <end position="252"/>
    </location>
</feature>
<evidence type="ECO:0000313" key="5">
    <source>
        <dbReference type="Proteomes" id="UP000185911"/>
    </source>
</evidence>
<evidence type="ECO:0000256" key="2">
    <source>
        <dbReference type="SAM" id="MobiDB-lite"/>
    </source>
</evidence>
<dbReference type="Proteomes" id="UP000185911">
    <property type="component" value="Unassembled WGS sequence"/>
</dbReference>
<protein>
    <submittedName>
        <fullName evidence="4">Putative CRISPR-associated protein</fullName>
    </submittedName>
</protein>
<feature type="region of interest" description="Disordered" evidence="2">
    <location>
        <begin position="366"/>
        <end position="404"/>
    </location>
</feature>
<sequence>MKKTVSIHAILTTLSPLHIASPESFRYDINNSTGYGRVKNGTKGGIACAGIQRRHFSGVDGVPFGLPVIAANNVAGRLRRQASKIVLDLLRKKNQRITLATYAALTCGAITGIPDSRDLTFAEYKDSSNHPLIGLLGGGPRMLRRRMQVLDALPVMQVLREGGYSVAHPNSTGRETNASNITYGTAFKRGDDISSLLDVDRMADTVEDFENAFFARQKLILEDKAKKDADDAAKKEPKTVEPDDKNKELEEKSSRYSTKAWSAFEFVAPGVDFDFTINLVDVTDAQIGLFLLALNGLSKTHLGGQSRNGLGRFKFNDVIIVDKTNGDNNASEPIFNNNDLMSNHEAIAAYIAAWKTATEGITASKMDEIMRPPVGESDDEKKAKADAKAAKAAEKKAGKSTATA</sequence>